<accession>A0ABS2R262</accession>
<proteinExistence type="predicted"/>
<feature type="transmembrane region" description="Helical" evidence="1">
    <location>
        <begin position="172"/>
        <end position="194"/>
    </location>
</feature>
<keyword evidence="3" id="KW-1185">Reference proteome</keyword>
<keyword evidence="1" id="KW-0812">Transmembrane</keyword>
<comment type="caution">
    <text evidence="2">The sequence shown here is derived from an EMBL/GenBank/DDBJ whole genome shotgun (WGS) entry which is preliminary data.</text>
</comment>
<evidence type="ECO:0000256" key="1">
    <source>
        <dbReference type="SAM" id="Phobius"/>
    </source>
</evidence>
<evidence type="ECO:0000313" key="3">
    <source>
        <dbReference type="Proteomes" id="UP000823485"/>
    </source>
</evidence>
<dbReference type="InterPro" id="IPR051784">
    <property type="entry name" value="Nod_factor_ABC_transporter"/>
</dbReference>
<dbReference type="RefSeq" id="WP_077113292.1">
    <property type="nucleotide sequence ID" value="NZ_JAFBFH010000003.1"/>
</dbReference>
<reference evidence="2 3" key="1">
    <citation type="submission" date="2021-01" db="EMBL/GenBank/DDBJ databases">
        <title>Genomic Encyclopedia of Type Strains, Phase IV (KMG-IV): sequencing the most valuable type-strain genomes for metagenomic binning, comparative biology and taxonomic classification.</title>
        <authorList>
            <person name="Goeker M."/>
        </authorList>
    </citation>
    <scope>NUCLEOTIDE SEQUENCE [LARGE SCALE GENOMIC DNA]</scope>
    <source>
        <strain evidence="2 3">DSM 105453</strain>
    </source>
</reference>
<sequence length="258" mass="29634">MKRWLNLFKANLIKEYLELKRYLPNTIALAFTFYIVFLGMFLGIQFFGEATIQEITTQHVIVNYVIWFLGIMVMQNIGYEITNEAMRGTLEQLAMSPMGMWRIMVTRLVSLSILYFVIISGLLFLSMATARQWLNLDVITILPILFLTLLSMFGVGFMIAGLSVIVKQIHAFLQIFQFILMGLTFVPLSVAPYLKFAPFVKGVDLIRHVMIYNAGLFDFTWGDYLFLGINTIVYFGLGLFVFLGCERFAMKKGLLAHY</sequence>
<feature type="transmembrane region" description="Helical" evidence="1">
    <location>
        <begin position="27"/>
        <end position="48"/>
    </location>
</feature>
<feature type="transmembrane region" description="Helical" evidence="1">
    <location>
        <begin position="60"/>
        <end position="79"/>
    </location>
</feature>
<keyword evidence="1" id="KW-0472">Membrane</keyword>
<dbReference type="PANTHER" id="PTHR43229">
    <property type="entry name" value="NODULATION PROTEIN J"/>
    <property type="match status" value="1"/>
</dbReference>
<feature type="transmembrane region" description="Helical" evidence="1">
    <location>
        <begin position="138"/>
        <end position="165"/>
    </location>
</feature>
<feature type="transmembrane region" description="Helical" evidence="1">
    <location>
        <begin position="224"/>
        <end position="245"/>
    </location>
</feature>
<dbReference type="PANTHER" id="PTHR43229:SF6">
    <property type="entry name" value="ABC-TYPE MULTIDRUG TRANSPORT SYSTEM, PERMEASE COMPONENT"/>
    <property type="match status" value="1"/>
</dbReference>
<keyword evidence="1" id="KW-1133">Transmembrane helix</keyword>
<protein>
    <submittedName>
        <fullName evidence="2">ABC-2 type transport system permease protein</fullName>
    </submittedName>
</protein>
<dbReference type="Proteomes" id="UP000823485">
    <property type="component" value="Unassembled WGS sequence"/>
</dbReference>
<gene>
    <name evidence="2" type="ORF">JOC94_000623</name>
</gene>
<dbReference type="EMBL" id="JAFBFH010000003">
    <property type="protein sequence ID" value="MBM7713654.1"/>
    <property type="molecule type" value="Genomic_DNA"/>
</dbReference>
<name>A0ABS2R262_9BACI</name>
<organism evidence="2 3">
    <name type="scientific">Siminovitchia thermophila</name>
    <dbReference type="NCBI Taxonomy" id="1245522"/>
    <lineage>
        <taxon>Bacteria</taxon>
        <taxon>Bacillati</taxon>
        <taxon>Bacillota</taxon>
        <taxon>Bacilli</taxon>
        <taxon>Bacillales</taxon>
        <taxon>Bacillaceae</taxon>
        <taxon>Siminovitchia</taxon>
    </lineage>
</organism>
<evidence type="ECO:0000313" key="2">
    <source>
        <dbReference type="EMBL" id="MBM7713654.1"/>
    </source>
</evidence>
<feature type="transmembrane region" description="Helical" evidence="1">
    <location>
        <begin position="100"/>
        <end position="126"/>
    </location>
</feature>